<gene>
    <name evidence="1" type="ORF">BJX68DRAFT_103383</name>
</gene>
<proteinExistence type="predicted"/>
<dbReference type="RefSeq" id="XP_070898166.1">
    <property type="nucleotide sequence ID" value="XM_071035782.1"/>
</dbReference>
<dbReference type="GeneID" id="98150946"/>
<comment type="caution">
    <text evidence="1">The sequence shown here is derived from an EMBL/GenBank/DDBJ whole genome shotgun (WGS) entry which is preliminary data.</text>
</comment>
<dbReference type="Proteomes" id="UP001610444">
    <property type="component" value="Unassembled WGS sequence"/>
</dbReference>
<protein>
    <submittedName>
        <fullName evidence="1">Uncharacterized protein</fullName>
    </submittedName>
</protein>
<organism evidence="1 2">
    <name type="scientific">Aspergillus pseudodeflectus</name>
    <dbReference type="NCBI Taxonomy" id="176178"/>
    <lineage>
        <taxon>Eukaryota</taxon>
        <taxon>Fungi</taxon>
        <taxon>Dikarya</taxon>
        <taxon>Ascomycota</taxon>
        <taxon>Pezizomycotina</taxon>
        <taxon>Eurotiomycetes</taxon>
        <taxon>Eurotiomycetidae</taxon>
        <taxon>Eurotiales</taxon>
        <taxon>Aspergillaceae</taxon>
        <taxon>Aspergillus</taxon>
        <taxon>Aspergillus subgen. Nidulantes</taxon>
    </lineage>
</organism>
<dbReference type="EMBL" id="JBFXLR010000026">
    <property type="protein sequence ID" value="KAL2848258.1"/>
    <property type="molecule type" value="Genomic_DNA"/>
</dbReference>
<name>A0ABR4K7H3_9EURO</name>
<sequence>MPVPQRGWLPTEDAVSNPFRIQYFGPYLDSASRAVSGDGVEVLEYHVGVVLDGQPRESFCPTAEYGFPLVVYLMTLKWPAGHDIHFAIPHVDFIPWYAHQKCPHTARGMFQQRRKSPVCDNMYANECTYPVSTVKTCSLSAINAVRSGRSWQCSHLDSVTMDFVGASDSLKVSLISSE</sequence>
<evidence type="ECO:0000313" key="1">
    <source>
        <dbReference type="EMBL" id="KAL2848258.1"/>
    </source>
</evidence>
<reference evidence="1 2" key="1">
    <citation type="submission" date="2024-07" db="EMBL/GenBank/DDBJ databases">
        <title>Section-level genome sequencing and comparative genomics of Aspergillus sections Usti and Cavernicolus.</title>
        <authorList>
            <consortium name="Lawrence Berkeley National Laboratory"/>
            <person name="Nybo J.L."/>
            <person name="Vesth T.C."/>
            <person name="Theobald S."/>
            <person name="Frisvad J.C."/>
            <person name="Larsen T.O."/>
            <person name="Kjaerboelling I."/>
            <person name="Rothschild-Mancinelli K."/>
            <person name="Lyhne E.K."/>
            <person name="Kogle M.E."/>
            <person name="Barry K."/>
            <person name="Clum A."/>
            <person name="Na H."/>
            <person name="Ledsgaard L."/>
            <person name="Lin J."/>
            <person name="Lipzen A."/>
            <person name="Kuo A."/>
            <person name="Riley R."/>
            <person name="Mondo S."/>
            <person name="LaButti K."/>
            <person name="Haridas S."/>
            <person name="Pangalinan J."/>
            <person name="Salamov A.A."/>
            <person name="Simmons B.A."/>
            <person name="Magnuson J.K."/>
            <person name="Chen J."/>
            <person name="Drula E."/>
            <person name="Henrissat B."/>
            <person name="Wiebenga A."/>
            <person name="Lubbers R.J."/>
            <person name="Gomes A.C."/>
            <person name="Macurrencykelacurrency M.R."/>
            <person name="Stajich J."/>
            <person name="Grigoriev I.V."/>
            <person name="Mortensen U.H."/>
            <person name="De vries R.P."/>
            <person name="Baker S.E."/>
            <person name="Andersen M.R."/>
        </authorList>
    </citation>
    <scope>NUCLEOTIDE SEQUENCE [LARGE SCALE GENOMIC DNA]</scope>
    <source>
        <strain evidence="1 2">CBS 756.74</strain>
    </source>
</reference>
<keyword evidence="2" id="KW-1185">Reference proteome</keyword>
<evidence type="ECO:0000313" key="2">
    <source>
        <dbReference type="Proteomes" id="UP001610444"/>
    </source>
</evidence>
<accession>A0ABR4K7H3</accession>